<proteinExistence type="inferred from homology"/>
<dbReference type="SUPFAM" id="SSF51735">
    <property type="entry name" value="NAD(P)-binding Rossmann-fold domains"/>
    <property type="match status" value="1"/>
</dbReference>
<reference evidence="5" key="1">
    <citation type="submission" date="2023-03" db="EMBL/GenBank/DDBJ databases">
        <title>Near-Complete genome sequence of Lipomyces tetrasporous NRRL Y-64009, an oleaginous yeast capable of growing on lignocellulosic hydrolysates.</title>
        <authorList>
            <consortium name="Lawrence Berkeley National Laboratory"/>
            <person name="Jagtap S.S."/>
            <person name="Liu J.-J."/>
            <person name="Walukiewicz H.E."/>
            <person name="Pangilinan J."/>
            <person name="Lipzen A."/>
            <person name="Ahrendt S."/>
            <person name="Koriabine M."/>
            <person name="Cobaugh K."/>
            <person name="Salamov A."/>
            <person name="Yoshinaga Y."/>
            <person name="Ng V."/>
            <person name="Daum C."/>
            <person name="Grigoriev I.V."/>
            <person name="Slininger P.J."/>
            <person name="Dien B.S."/>
            <person name="Jin Y.-S."/>
            <person name="Rao C.V."/>
        </authorList>
    </citation>
    <scope>NUCLEOTIDE SEQUENCE</scope>
    <source>
        <strain evidence="5">NRRL Y-64009</strain>
    </source>
</reference>
<dbReference type="FunFam" id="3.40.50.720:FF:000905">
    <property type="entry name" value="Oxidoreductase, short chain dehydrogenase/reductase family, putative"/>
    <property type="match status" value="1"/>
</dbReference>
<dbReference type="CDD" id="cd05233">
    <property type="entry name" value="SDR_c"/>
    <property type="match status" value="1"/>
</dbReference>
<evidence type="ECO:0000256" key="1">
    <source>
        <dbReference type="ARBA" id="ARBA00006484"/>
    </source>
</evidence>
<evidence type="ECO:0000256" key="2">
    <source>
        <dbReference type="ARBA" id="ARBA00023002"/>
    </source>
</evidence>
<keyword evidence="6" id="KW-1185">Reference proteome</keyword>
<accession>A0AAD7VR41</accession>
<dbReference type="Gene3D" id="3.40.50.720">
    <property type="entry name" value="NAD(P)-binding Rossmann-like Domain"/>
    <property type="match status" value="1"/>
</dbReference>
<feature type="compositionally biased region" description="Polar residues" evidence="4">
    <location>
        <begin position="1"/>
        <end position="15"/>
    </location>
</feature>
<evidence type="ECO:0000313" key="5">
    <source>
        <dbReference type="EMBL" id="KAJ8098546.1"/>
    </source>
</evidence>
<comment type="similarity">
    <text evidence="1 3">Belongs to the short-chain dehydrogenases/reductases (SDR) family.</text>
</comment>
<dbReference type="RefSeq" id="XP_056041996.1">
    <property type="nucleotide sequence ID" value="XM_056184471.1"/>
</dbReference>
<dbReference type="EMBL" id="JARPMG010000008">
    <property type="protein sequence ID" value="KAJ8098546.1"/>
    <property type="molecule type" value="Genomic_DNA"/>
</dbReference>
<comment type="caution">
    <text evidence="5">The sequence shown here is derived from an EMBL/GenBank/DDBJ whole genome shotgun (WGS) entry which is preliminary data.</text>
</comment>
<name>A0AAD7VR41_9ASCO</name>
<dbReference type="GO" id="GO:0016616">
    <property type="term" value="F:oxidoreductase activity, acting on the CH-OH group of donors, NAD or NADP as acceptor"/>
    <property type="evidence" value="ECO:0007669"/>
    <property type="project" value="TreeGrafter"/>
</dbReference>
<dbReference type="GeneID" id="80879637"/>
<dbReference type="AlphaFoldDB" id="A0AAD7VR41"/>
<feature type="region of interest" description="Disordered" evidence="4">
    <location>
        <begin position="1"/>
        <end position="32"/>
    </location>
</feature>
<dbReference type="InterPro" id="IPR002347">
    <property type="entry name" value="SDR_fam"/>
</dbReference>
<dbReference type="Proteomes" id="UP001217417">
    <property type="component" value="Unassembled WGS sequence"/>
</dbReference>
<sequence>MASQPDYTGSQFTSITHHDTYPAIDPNTKSDQRGRAVLITGASKGIGRATAVSFAKAGAATIVIAARSNLDDVEKDVLAAAEESGHSVPQVVKLQLDVTDEASIGSAVSQTEKQVGRLDVLINNAGYLEDWKPVADSDPSEWWLSWEINLRGVYLMTRAFLPLMLKGGQKIIVNVSSIGAHYCRYGASAYQIAKFALLRFTEFVASEYQSQGIVTYALHPGGVPTELALGMPEAMHSLLVDKPQLAADTMAWLTQERREWLMGRYISSNWDLPELMSKQEEIVNADKLKLRMAV</sequence>
<evidence type="ECO:0000313" key="6">
    <source>
        <dbReference type="Proteomes" id="UP001217417"/>
    </source>
</evidence>
<evidence type="ECO:0000256" key="3">
    <source>
        <dbReference type="RuleBase" id="RU000363"/>
    </source>
</evidence>
<organism evidence="5 6">
    <name type="scientific">Lipomyces tetrasporus</name>
    <dbReference type="NCBI Taxonomy" id="54092"/>
    <lineage>
        <taxon>Eukaryota</taxon>
        <taxon>Fungi</taxon>
        <taxon>Dikarya</taxon>
        <taxon>Ascomycota</taxon>
        <taxon>Saccharomycotina</taxon>
        <taxon>Lipomycetes</taxon>
        <taxon>Lipomycetales</taxon>
        <taxon>Lipomycetaceae</taxon>
        <taxon>Lipomyces</taxon>
    </lineage>
</organism>
<dbReference type="InterPro" id="IPR036291">
    <property type="entry name" value="NAD(P)-bd_dom_sf"/>
</dbReference>
<dbReference type="PANTHER" id="PTHR42760:SF37">
    <property type="entry name" value="CLAVALDEHYDE DEHYDROGENASE"/>
    <property type="match status" value="1"/>
</dbReference>
<dbReference type="PRINTS" id="PR00081">
    <property type="entry name" value="GDHRDH"/>
</dbReference>
<dbReference type="PANTHER" id="PTHR42760">
    <property type="entry name" value="SHORT-CHAIN DEHYDROGENASES/REDUCTASES FAMILY MEMBER"/>
    <property type="match status" value="1"/>
</dbReference>
<keyword evidence="2" id="KW-0560">Oxidoreductase</keyword>
<evidence type="ECO:0000256" key="4">
    <source>
        <dbReference type="SAM" id="MobiDB-lite"/>
    </source>
</evidence>
<dbReference type="PRINTS" id="PR00080">
    <property type="entry name" value="SDRFAMILY"/>
</dbReference>
<gene>
    <name evidence="5" type="ORF">POJ06DRAFT_136940</name>
</gene>
<protein>
    <submittedName>
        <fullName evidence="5">Uncharacterized protein</fullName>
    </submittedName>
</protein>
<dbReference type="Pfam" id="PF00106">
    <property type="entry name" value="adh_short"/>
    <property type="match status" value="1"/>
</dbReference>